<dbReference type="Gene3D" id="1.25.40.10">
    <property type="entry name" value="Tetratricopeptide repeat domain"/>
    <property type="match status" value="1"/>
</dbReference>
<name>A0AAP0REE5_LIQFO</name>
<evidence type="ECO:0000256" key="1">
    <source>
        <dbReference type="ARBA" id="ARBA00007626"/>
    </source>
</evidence>
<dbReference type="NCBIfam" id="TIGR00756">
    <property type="entry name" value="PPR"/>
    <property type="match status" value="1"/>
</dbReference>
<accession>A0AAP0REE5</accession>
<dbReference type="Pfam" id="PF12854">
    <property type="entry name" value="PPR_1"/>
    <property type="match status" value="1"/>
</dbReference>
<evidence type="ECO:0000256" key="2">
    <source>
        <dbReference type="ARBA" id="ARBA00022737"/>
    </source>
</evidence>
<proteinExistence type="inferred from homology"/>
<feature type="repeat" description="PPR" evidence="3">
    <location>
        <begin position="61"/>
        <end position="95"/>
    </location>
</feature>
<dbReference type="Pfam" id="PF01535">
    <property type="entry name" value="PPR"/>
    <property type="match status" value="1"/>
</dbReference>
<organism evidence="4 5">
    <name type="scientific">Liquidambar formosana</name>
    <name type="common">Formosan gum</name>
    <dbReference type="NCBI Taxonomy" id="63359"/>
    <lineage>
        <taxon>Eukaryota</taxon>
        <taxon>Viridiplantae</taxon>
        <taxon>Streptophyta</taxon>
        <taxon>Embryophyta</taxon>
        <taxon>Tracheophyta</taxon>
        <taxon>Spermatophyta</taxon>
        <taxon>Magnoliopsida</taxon>
        <taxon>eudicotyledons</taxon>
        <taxon>Gunneridae</taxon>
        <taxon>Pentapetalae</taxon>
        <taxon>Saxifragales</taxon>
        <taxon>Altingiaceae</taxon>
        <taxon>Liquidambar</taxon>
    </lineage>
</organism>
<dbReference type="Proteomes" id="UP001415857">
    <property type="component" value="Unassembled WGS sequence"/>
</dbReference>
<feature type="repeat" description="PPR" evidence="3">
    <location>
        <begin position="96"/>
        <end position="130"/>
    </location>
</feature>
<keyword evidence="5" id="KW-1185">Reference proteome</keyword>
<dbReference type="PANTHER" id="PTHR47941">
    <property type="entry name" value="PENTATRICOPEPTIDE REPEAT-CONTAINING PROTEIN 3, MITOCHONDRIAL"/>
    <property type="match status" value="1"/>
</dbReference>
<protein>
    <recommendedName>
        <fullName evidence="6">Pentatricopeptide repeat-containing protein</fullName>
    </recommendedName>
</protein>
<comment type="similarity">
    <text evidence="1">Belongs to the PPR family. P subfamily.</text>
</comment>
<dbReference type="AlphaFoldDB" id="A0AAP0REE5"/>
<dbReference type="InterPro" id="IPR011990">
    <property type="entry name" value="TPR-like_helical_dom_sf"/>
</dbReference>
<comment type="caution">
    <text evidence="4">The sequence shown here is derived from an EMBL/GenBank/DDBJ whole genome shotgun (WGS) entry which is preliminary data.</text>
</comment>
<reference evidence="4 5" key="1">
    <citation type="journal article" date="2024" name="Plant J.">
        <title>Genome sequences and population genomics reveal climatic adaptation and genomic divergence between two closely related sweetgum species.</title>
        <authorList>
            <person name="Xu W.Q."/>
            <person name="Ren C.Q."/>
            <person name="Zhang X.Y."/>
            <person name="Comes H.P."/>
            <person name="Liu X.H."/>
            <person name="Li Y.G."/>
            <person name="Kettle C.J."/>
            <person name="Jalonen R."/>
            <person name="Gaisberger H."/>
            <person name="Ma Y.Z."/>
            <person name="Qiu Y.X."/>
        </authorList>
    </citation>
    <scope>NUCLEOTIDE SEQUENCE [LARGE SCALE GENOMIC DNA]</scope>
    <source>
        <strain evidence="4">Hangzhou</strain>
    </source>
</reference>
<dbReference type="InterPro" id="IPR002885">
    <property type="entry name" value="PPR_rpt"/>
</dbReference>
<evidence type="ECO:0000313" key="5">
    <source>
        <dbReference type="Proteomes" id="UP001415857"/>
    </source>
</evidence>
<dbReference type="PROSITE" id="PS51375">
    <property type="entry name" value="PPR"/>
    <property type="match status" value="2"/>
</dbReference>
<gene>
    <name evidence="4" type="ORF">L1049_005822</name>
</gene>
<dbReference type="EMBL" id="JBBPBK010000010">
    <property type="protein sequence ID" value="KAK9276291.1"/>
    <property type="molecule type" value="Genomic_DNA"/>
</dbReference>
<keyword evidence="2" id="KW-0677">Repeat</keyword>
<evidence type="ECO:0000256" key="3">
    <source>
        <dbReference type="PROSITE-ProRule" id="PRU00708"/>
    </source>
</evidence>
<evidence type="ECO:0000313" key="4">
    <source>
        <dbReference type="EMBL" id="KAK9276291.1"/>
    </source>
</evidence>
<evidence type="ECO:0008006" key="6">
    <source>
        <dbReference type="Google" id="ProtNLM"/>
    </source>
</evidence>
<sequence length="131" mass="15276">MERVISVNMHGIVEVLIYGNSSFEVSVKLLNFLLWVYTKKLMIQQCLSTFDKMIRNGLLPDVKNCNRILRILRDKDLVGKAREVYKKMGEFGIKPTIVTYNTLLDLYCKEGEVQQALDLLLEMQRQWVCSE</sequence>